<organism evidence="3 4">
    <name type="scientific">Rhodobium gokarnense</name>
    <dbReference type="NCBI Taxonomy" id="364296"/>
    <lineage>
        <taxon>Bacteria</taxon>
        <taxon>Pseudomonadati</taxon>
        <taxon>Pseudomonadota</taxon>
        <taxon>Alphaproteobacteria</taxon>
        <taxon>Hyphomicrobiales</taxon>
        <taxon>Rhodobiaceae</taxon>
        <taxon>Rhodobium</taxon>
    </lineage>
</organism>
<protein>
    <submittedName>
        <fullName evidence="3">Uncharacterized protein</fullName>
    </submittedName>
</protein>
<reference evidence="4" key="1">
    <citation type="submission" date="2023-07" db="EMBL/GenBank/DDBJ databases">
        <title>Genome sequencing of Purple Non-Sulfur Bacteria from various extreme environments.</title>
        <authorList>
            <person name="Mayer M."/>
        </authorList>
    </citation>
    <scope>NUCLEOTIDE SEQUENCE [LARGE SCALE GENOMIC DNA]</scope>
    <source>
        <strain evidence="4">DSM 17935</strain>
    </source>
</reference>
<evidence type="ECO:0000256" key="2">
    <source>
        <dbReference type="ARBA" id="ARBA00022737"/>
    </source>
</evidence>
<sequence length="201" mass="21437">MALGEAEQGGLEEALRRIALCRDEHAEELDLGGLALESLPDALLEALQQLCWVKRLYLGLSEAARRKPYFALYEEDKKSCNALRALPDAIPIALAQLEAINCSGTQVSDLAPLAGLQNLQTVDCSGTQVSDLAPLAGLQNLQTVDCSRTQVSDLAPLAGLQNLQEIDCSNTQVSDLAPLAGLQNLQTVDCGRTQVSDLAPL</sequence>
<dbReference type="RefSeq" id="WP_264603083.1">
    <property type="nucleotide sequence ID" value="NZ_JAOQNS010000012.1"/>
</dbReference>
<dbReference type="PANTHER" id="PTHR46652">
    <property type="entry name" value="LEUCINE-RICH REPEAT AND IQ DOMAIN-CONTAINING PROTEIN 1-RELATED"/>
    <property type="match status" value="1"/>
</dbReference>
<evidence type="ECO:0000256" key="1">
    <source>
        <dbReference type="ARBA" id="ARBA00022614"/>
    </source>
</evidence>
<dbReference type="InterPro" id="IPR025875">
    <property type="entry name" value="Leu-rich_rpt_4"/>
</dbReference>
<accession>A0ABT3HGJ0</accession>
<proteinExistence type="predicted"/>
<keyword evidence="1" id="KW-0433">Leucine-rich repeat</keyword>
<feature type="non-terminal residue" evidence="3">
    <location>
        <position position="201"/>
    </location>
</feature>
<dbReference type="InterPro" id="IPR050836">
    <property type="entry name" value="SDS22/Internalin_LRR"/>
</dbReference>
<name>A0ABT3HGJ0_9HYPH</name>
<dbReference type="EMBL" id="JAOQNS010000012">
    <property type="protein sequence ID" value="MCW2309512.1"/>
    <property type="molecule type" value="Genomic_DNA"/>
</dbReference>
<keyword evidence="4" id="KW-1185">Reference proteome</keyword>
<comment type="caution">
    <text evidence="3">The sequence shown here is derived from an EMBL/GenBank/DDBJ whole genome shotgun (WGS) entry which is preliminary data.</text>
</comment>
<evidence type="ECO:0000313" key="4">
    <source>
        <dbReference type="Proteomes" id="UP001209755"/>
    </source>
</evidence>
<dbReference type="Proteomes" id="UP001209755">
    <property type="component" value="Unassembled WGS sequence"/>
</dbReference>
<gene>
    <name evidence="3" type="ORF">M2319_003866</name>
</gene>
<dbReference type="InterPro" id="IPR032675">
    <property type="entry name" value="LRR_dom_sf"/>
</dbReference>
<keyword evidence="2" id="KW-0677">Repeat</keyword>
<dbReference type="SUPFAM" id="SSF52058">
    <property type="entry name" value="L domain-like"/>
    <property type="match status" value="1"/>
</dbReference>
<dbReference type="Pfam" id="PF12799">
    <property type="entry name" value="LRR_4"/>
    <property type="match status" value="2"/>
</dbReference>
<dbReference type="Gene3D" id="3.80.10.10">
    <property type="entry name" value="Ribonuclease Inhibitor"/>
    <property type="match status" value="1"/>
</dbReference>
<dbReference type="PANTHER" id="PTHR46652:SF3">
    <property type="entry name" value="LEUCINE-RICH REPEAT-CONTAINING PROTEIN 9"/>
    <property type="match status" value="1"/>
</dbReference>
<evidence type="ECO:0000313" key="3">
    <source>
        <dbReference type="EMBL" id="MCW2309512.1"/>
    </source>
</evidence>